<comment type="caution">
    <text evidence="1">The sequence shown here is derived from an EMBL/GenBank/DDBJ whole genome shotgun (WGS) entry which is preliminary data.</text>
</comment>
<dbReference type="RefSeq" id="WP_158347983.1">
    <property type="nucleotide sequence ID" value="NZ_JAHQCW010000006.1"/>
</dbReference>
<gene>
    <name evidence="1" type="ORF">KTH89_05785</name>
</gene>
<dbReference type="Gene3D" id="3.10.450.50">
    <property type="match status" value="1"/>
</dbReference>
<reference evidence="1" key="1">
    <citation type="submission" date="2021-06" db="EMBL/GenBank/DDBJ databases">
        <title>Description of novel taxa of the family Lachnospiraceae.</title>
        <authorList>
            <person name="Chaplin A.V."/>
            <person name="Sokolova S.R."/>
            <person name="Pikina A.P."/>
            <person name="Korzhanova M."/>
            <person name="Belova V."/>
            <person name="Korostin D."/>
            <person name="Efimov B.A."/>
        </authorList>
    </citation>
    <scope>NUCLEOTIDE SEQUENCE</scope>
    <source>
        <strain evidence="1">ASD5720</strain>
    </source>
</reference>
<dbReference type="SUPFAM" id="SSF54427">
    <property type="entry name" value="NTF2-like"/>
    <property type="match status" value="1"/>
</dbReference>
<dbReference type="AlphaFoldDB" id="A0A949K3M0"/>
<sequence>MKILEQYIECMKKGDCVALADLFNEYGVLHDSSVNKAGMDTLHLEGKMAIEMMFHHKFGFNGGPFTIRSVRYKGNDIVWYFIIYQEHVVPVMAYISEVDREGKIKRLNIYPL</sequence>
<organism evidence="1 2">
    <name type="scientific">Diplocloster agilis</name>
    <dbReference type="NCBI Taxonomy" id="2850323"/>
    <lineage>
        <taxon>Bacteria</taxon>
        <taxon>Bacillati</taxon>
        <taxon>Bacillota</taxon>
        <taxon>Clostridia</taxon>
        <taxon>Lachnospirales</taxon>
        <taxon>Lachnospiraceae</taxon>
        <taxon>Diplocloster</taxon>
    </lineage>
</organism>
<proteinExistence type="predicted"/>
<keyword evidence="2" id="KW-1185">Reference proteome</keyword>
<evidence type="ECO:0008006" key="3">
    <source>
        <dbReference type="Google" id="ProtNLM"/>
    </source>
</evidence>
<evidence type="ECO:0000313" key="1">
    <source>
        <dbReference type="EMBL" id="MBU9736041.1"/>
    </source>
</evidence>
<protein>
    <recommendedName>
        <fullName evidence="3">SnoaL-like domain-containing protein</fullName>
    </recommendedName>
</protein>
<name>A0A949K3M0_9FIRM</name>
<accession>A0A949K3M0</accession>
<dbReference type="Proteomes" id="UP000712157">
    <property type="component" value="Unassembled WGS sequence"/>
</dbReference>
<dbReference type="InterPro" id="IPR032710">
    <property type="entry name" value="NTF2-like_dom_sf"/>
</dbReference>
<dbReference type="EMBL" id="JAHQCW010000006">
    <property type="protein sequence ID" value="MBU9736041.1"/>
    <property type="molecule type" value="Genomic_DNA"/>
</dbReference>
<evidence type="ECO:0000313" key="2">
    <source>
        <dbReference type="Proteomes" id="UP000712157"/>
    </source>
</evidence>